<keyword evidence="4" id="KW-1185">Reference proteome</keyword>
<comment type="similarity">
    <text evidence="2">Belongs to the 2H phosphoesterase superfamily. ThpR family.</text>
</comment>
<dbReference type="Proteomes" id="UP000245474">
    <property type="component" value="Unassembled WGS sequence"/>
</dbReference>
<dbReference type="EMBL" id="QFFI01000061">
    <property type="protein sequence ID" value="PWG60961.1"/>
    <property type="molecule type" value="Genomic_DNA"/>
</dbReference>
<dbReference type="PANTHER" id="PTHR35561:SF1">
    <property type="entry name" value="RNA 2',3'-CYCLIC PHOSPHODIESTERASE"/>
    <property type="match status" value="1"/>
</dbReference>
<dbReference type="PANTHER" id="PTHR35561">
    <property type="entry name" value="RNA 2',3'-CYCLIC PHOSPHODIESTERASE"/>
    <property type="match status" value="1"/>
</dbReference>
<evidence type="ECO:0000256" key="1">
    <source>
        <dbReference type="ARBA" id="ARBA00022801"/>
    </source>
</evidence>
<name>A0A2U2MVS4_9GAMM</name>
<comment type="function">
    <text evidence="2">Hydrolyzes RNA 2',3'-cyclic phosphodiester to an RNA 2'-phosphomonoester.</text>
</comment>
<proteinExistence type="inferred from homology"/>
<feature type="short sequence motif" description="HXTX 2" evidence="2">
    <location>
        <begin position="121"/>
        <end position="124"/>
    </location>
</feature>
<sequence>MPERLFFAVQPPPPSRAMLAGSVAAMGRPARRVHADDLHLTLAFLGEVGGTEAPSRAGDRAATQAPPFSLALDRFGLWRRRGIAYAAPSRVPSALLALHSALWSALEAEGWSRERRPFRPHLTLARGAVRAPRQVTVDPWRVEHLLLLASGPPPAPRYRVLASWALGGAAAE</sequence>
<dbReference type="AlphaFoldDB" id="A0A2U2MVS4"/>
<comment type="caution">
    <text evidence="3">The sequence shown here is derived from an EMBL/GenBank/DDBJ whole genome shotgun (WGS) entry which is preliminary data.</text>
</comment>
<dbReference type="Pfam" id="PF13563">
    <property type="entry name" value="2_5_RNA_ligase2"/>
    <property type="match status" value="1"/>
</dbReference>
<dbReference type="InterPro" id="IPR009097">
    <property type="entry name" value="Cyclic_Pdiesterase"/>
</dbReference>
<organism evidence="3 4">
    <name type="scientific">Sediminicurvatus halobius</name>
    <dbReference type="NCBI Taxonomy" id="2182432"/>
    <lineage>
        <taxon>Bacteria</taxon>
        <taxon>Pseudomonadati</taxon>
        <taxon>Pseudomonadota</taxon>
        <taxon>Gammaproteobacteria</taxon>
        <taxon>Chromatiales</taxon>
        <taxon>Ectothiorhodospiraceae</taxon>
        <taxon>Sediminicurvatus</taxon>
    </lineage>
</organism>
<dbReference type="SUPFAM" id="SSF55144">
    <property type="entry name" value="LigT-like"/>
    <property type="match status" value="1"/>
</dbReference>
<dbReference type="EC" id="3.1.4.58" evidence="2"/>
<dbReference type="Gene3D" id="3.90.1140.10">
    <property type="entry name" value="Cyclic phosphodiesterase"/>
    <property type="match status" value="1"/>
</dbReference>
<feature type="short sequence motif" description="HXTX 1" evidence="2">
    <location>
        <begin position="39"/>
        <end position="42"/>
    </location>
</feature>
<keyword evidence="1 2" id="KW-0378">Hydrolase</keyword>
<evidence type="ECO:0000256" key="2">
    <source>
        <dbReference type="HAMAP-Rule" id="MF_01940"/>
    </source>
</evidence>
<dbReference type="HAMAP" id="MF_01940">
    <property type="entry name" value="RNA_CPDase"/>
    <property type="match status" value="1"/>
</dbReference>
<gene>
    <name evidence="3" type="primary">thpR</name>
    <name evidence="3" type="ORF">DEM34_18940</name>
</gene>
<comment type="catalytic activity">
    <reaction evidence="2">
        <text>a 3'-end 2',3'-cyclophospho-ribonucleotide-RNA + H2O = a 3'-end 2'-phospho-ribonucleotide-RNA + H(+)</text>
        <dbReference type="Rhea" id="RHEA:11828"/>
        <dbReference type="Rhea" id="RHEA-COMP:10464"/>
        <dbReference type="Rhea" id="RHEA-COMP:17353"/>
        <dbReference type="ChEBI" id="CHEBI:15377"/>
        <dbReference type="ChEBI" id="CHEBI:15378"/>
        <dbReference type="ChEBI" id="CHEBI:83064"/>
        <dbReference type="ChEBI" id="CHEBI:173113"/>
        <dbReference type="EC" id="3.1.4.58"/>
    </reaction>
</comment>
<feature type="active site" description="Proton donor" evidence="2">
    <location>
        <position position="39"/>
    </location>
</feature>
<evidence type="ECO:0000313" key="3">
    <source>
        <dbReference type="EMBL" id="PWG60961.1"/>
    </source>
</evidence>
<protein>
    <recommendedName>
        <fullName evidence="2">RNA 2',3'-cyclic phosphodiesterase</fullName>
        <shortName evidence="2">RNA 2',3'-CPDase</shortName>
        <ecNumber evidence="2">3.1.4.58</ecNumber>
    </recommendedName>
</protein>
<reference evidence="3 4" key="1">
    <citation type="submission" date="2018-05" db="EMBL/GenBank/DDBJ databases">
        <title>Spiribacter halobius sp. nov., a moderately halophilic bacterium isolated from marine solar saltern.</title>
        <authorList>
            <person name="Zheng W.-S."/>
            <person name="Lu D.-C."/>
            <person name="Du Z.-J."/>
        </authorList>
    </citation>
    <scope>NUCLEOTIDE SEQUENCE [LARGE SCALE GENOMIC DNA]</scope>
    <source>
        <strain evidence="3 4">E85</strain>
    </source>
</reference>
<dbReference type="InterPro" id="IPR004175">
    <property type="entry name" value="RNA_CPDase"/>
</dbReference>
<accession>A0A2U2MVS4</accession>
<dbReference type="OrthoDB" id="7061261at2"/>
<feature type="active site" description="Proton acceptor" evidence="2">
    <location>
        <position position="121"/>
    </location>
</feature>
<dbReference type="RefSeq" id="WP_109680383.1">
    <property type="nucleotide sequence ID" value="NZ_CP086615.1"/>
</dbReference>
<dbReference type="GO" id="GO:0008664">
    <property type="term" value="F:RNA 2',3'-cyclic 3'-phosphodiesterase activity"/>
    <property type="evidence" value="ECO:0007669"/>
    <property type="project" value="UniProtKB-EC"/>
</dbReference>
<dbReference type="NCBIfam" id="TIGR02258">
    <property type="entry name" value="2_5_ligase"/>
    <property type="match status" value="1"/>
</dbReference>
<evidence type="ECO:0000313" key="4">
    <source>
        <dbReference type="Proteomes" id="UP000245474"/>
    </source>
</evidence>
<dbReference type="GO" id="GO:0004113">
    <property type="term" value="F:2',3'-cyclic-nucleotide 3'-phosphodiesterase activity"/>
    <property type="evidence" value="ECO:0007669"/>
    <property type="project" value="InterPro"/>
</dbReference>